<dbReference type="InterPro" id="IPR036237">
    <property type="entry name" value="Xyl_isomerase-like_sf"/>
</dbReference>
<dbReference type="PROSITE" id="PS00730">
    <property type="entry name" value="AP_NUCLEASE_F2_2"/>
    <property type="match status" value="1"/>
</dbReference>
<sequence length="284" mass="32111">MIFGCHLSIKDGYLGAAKRAYSMNAGAFQYFPKNPRSLSVKDFDQNDAALCKAFCEENNILSVSHSPYPTSLTPINEQKRNQVIQSLLNDLEISDACGSIGVVVHFGKEVSHLTLLESYQLIIEMLNEILSEWEGNAKILLENNAGIPGAFGTTLEELVQIRRLCNYPEKIGFCFDTCHAFSCGLWDGENWDLFLENALVLGYLDHLKLVHFNNSKYDTRIGKDRHAPIFGPGYIKETQFDQLVQTPQFANIPFVLETPKEEIPHEKEIELLQEKWGDHGKVKN</sequence>
<accession>A0ABU0D6G0</accession>
<dbReference type="PANTHER" id="PTHR21445:SF0">
    <property type="entry name" value="APURINIC-APYRIMIDINIC ENDONUCLEASE"/>
    <property type="match status" value="1"/>
</dbReference>
<comment type="cofactor">
    <cofactor evidence="1">
        <name>Zn(2+)</name>
        <dbReference type="ChEBI" id="CHEBI:29105"/>
    </cofactor>
</comment>
<feature type="domain" description="Xylose isomerase-like TIM barrel" evidence="9">
    <location>
        <begin position="19"/>
        <end position="273"/>
    </location>
</feature>
<keyword evidence="11" id="KW-1185">Reference proteome</keyword>
<reference evidence="10 11" key="1">
    <citation type="submission" date="2023-07" db="EMBL/GenBank/DDBJ databases">
        <title>Genomic Encyclopedia of Type Strains, Phase IV (KMG-IV): sequencing the most valuable type-strain genomes for metagenomic binning, comparative biology and taxonomic classification.</title>
        <authorList>
            <person name="Goeker M."/>
        </authorList>
    </citation>
    <scope>NUCLEOTIDE SEQUENCE [LARGE SCALE GENOMIC DNA]</scope>
    <source>
        <strain evidence="10 11">DSM 27848</strain>
    </source>
</reference>
<evidence type="ECO:0000256" key="1">
    <source>
        <dbReference type="ARBA" id="ARBA00001947"/>
    </source>
</evidence>
<dbReference type="Pfam" id="PF01261">
    <property type="entry name" value="AP_endonuc_2"/>
    <property type="match status" value="1"/>
</dbReference>
<dbReference type="GO" id="GO:0008833">
    <property type="term" value="F:deoxyribonuclease IV (phage-T4-induced) activity"/>
    <property type="evidence" value="ECO:0007669"/>
    <property type="project" value="UniProtKB-EC"/>
</dbReference>
<dbReference type="SMART" id="SM00518">
    <property type="entry name" value="AP2Ec"/>
    <property type="match status" value="1"/>
</dbReference>
<dbReference type="Proteomes" id="UP001232343">
    <property type="component" value="Unassembled WGS sequence"/>
</dbReference>
<dbReference type="InterPro" id="IPR001719">
    <property type="entry name" value="AP_endonuc_2"/>
</dbReference>
<dbReference type="Gene3D" id="3.20.20.150">
    <property type="entry name" value="Divalent-metal-dependent TIM barrel enzymes"/>
    <property type="match status" value="1"/>
</dbReference>
<protein>
    <submittedName>
        <fullName evidence="10">Deoxyribonuclease-4</fullName>
        <ecNumber evidence="10">3.1.21.2</ecNumber>
    </submittedName>
</protein>
<evidence type="ECO:0000256" key="6">
    <source>
        <dbReference type="ARBA" id="ARBA00022801"/>
    </source>
</evidence>
<dbReference type="InterPro" id="IPR018246">
    <property type="entry name" value="AP_endonuc_F2_Zn_BS"/>
</dbReference>
<dbReference type="RefSeq" id="WP_244682204.1">
    <property type="nucleotide sequence ID" value="NZ_JALIRM010000010.1"/>
</dbReference>
<keyword evidence="4" id="KW-0479">Metal-binding</keyword>
<keyword evidence="6 10" id="KW-0378">Hydrolase</keyword>
<evidence type="ECO:0000256" key="2">
    <source>
        <dbReference type="ARBA" id="ARBA00005340"/>
    </source>
</evidence>
<name>A0ABU0D6G0_9BACI</name>
<proteinExistence type="inferred from homology"/>
<evidence type="ECO:0000259" key="9">
    <source>
        <dbReference type="Pfam" id="PF01261"/>
    </source>
</evidence>
<keyword evidence="7" id="KW-0862">Zinc</keyword>
<evidence type="ECO:0000256" key="4">
    <source>
        <dbReference type="ARBA" id="ARBA00022723"/>
    </source>
</evidence>
<keyword evidence="5" id="KW-0227">DNA damage</keyword>
<gene>
    <name evidence="10" type="ORF">J2S14_002812</name>
</gene>
<dbReference type="PROSITE" id="PS51432">
    <property type="entry name" value="AP_NUCLEASE_F2_4"/>
    <property type="match status" value="1"/>
</dbReference>
<dbReference type="EMBL" id="JAUSUO010000007">
    <property type="protein sequence ID" value="MDQ0343977.1"/>
    <property type="molecule type" value="Genomic_DNA"/>
</dbReference>
<dbReference type="PANTHER" id="PTHR21445">
    <property type="entry name" value="ENDONUCLEASE IV ENDODEOXYRIBONUCLEASE IV"/>
    <property type="match status" value="1"/>
</dbReference>
<comment type="similarity">
    <text evidence="2">Belongs to the AP endonuclease 2 family.</text>
</comment>
<evidence type="ECO:0000313" key="10">
    <source>
        <dbReference type="EMBL" id="MDQ0343977.1"/>
    </source>
</evidence>
<comment type="caution">
    <text evidence="10">The sequence shown here is derived from an EMBL/GenBank/DDBJ whole genome shotgun (WGS) entry which is preliminary data.</text>
</comment>
<organism evidence="10 11">
    <name type="scientific">Lederbergia wuyishanensis</name>
    <dbReference type="NCBI Taxonomy" id="1347903"/>
    <lineage>
        <taxon>Bacteria</taxon>
        <taxon>Bacillati</taxon>
        <taxon>Bacillota</taxon>
        <taxon>Bacilli</taxon>
        <taxon>Bacillales</taxon>
        <taxon>Bacillaceae</taxon>
        <taxon>Lederbergia</taxon>
    </lineage>
</organism>
<evidence type="ECO:0000256" key="8">
    <source>
        <dbReference type="ARBA" id="ARBA00023204"/>
    </source>
</evidence>
<evidence type="ECO:0000256" key="3">
    <source>
        <dbReference type="ARBA" id="ARBA00022722"/>
    </source>
</evidence>
<evidence type="ECO:0000313" key="11">
    <source>
        <dbReference type="Proteomes" id="UP001232343"/>
    </source>
</evidence>
<evidence type="ECO:0000256" key="7">
    <source>
        <dbReference type="ARBA" id="ARBA00022833"/>
    </source>
</evidence>
<evidence type="ECO:0000256" key="5">
    <source>
        <dbReference type="ARBA" id="ARBA00022763"/>
    </source>
</evidence>
<keyword evidence="3" id="KW-0540">Nuclease</keyword>
<dbReference type="EC" id="3.1.21.2" evidence="10"/>
<keyword evidence="8" id="KW-0234">DNA repair</keyword>
<dbReference type="NCBIfam" id="TIGR00587">
    <property type="entry name" value="nfo"/>
    <property type="match status" value="1"/>
</dbReference>
<dbReference type="InterPro" id="IPR013022">
    <property type="entry name" value="Xyl_isomerase-like_TIM-brl"/>
</dbReference>
<dbReference type="SUPFAM" id="SSF51658">
    <property type="entry name" value="Xylose isomerase-like"/>
    <property type="match status" value="1"/>
</dbReference>